<dbReference type="HOGENOM" id="CLU_1955987_0_0_0"/>
<dbReference type="PaxDb" id="243230-DR_2037"/>
<dbReference type="PIR" id="F75322">
    <property type="entry name" value="F75322"/>
</dbReference>
<dbReference type="InParanoid" id="Q9RST6"/>
<sequence>MAQLLQHAHPHQRAPDQQRPDADARHQFEDAPEVGQQFTHGPRLSVLGCRNRYPFPARQVFAEDFQKMRLGNDEQVAIPGFGKHLLAHVLFAPCHLLLKFGLLLWRRPGFTCPEENWMMAALLQPRAR</sequence>
<dbReference type="EMBL" id="AE000513">
    <property type="protein sequence ID" value="AAF11594.1"/>
    <property type="molecule type" value="Genomic_DNA"/>
</dbReference>
<dbReference type="Proteomes" id="UP000002524">
    <property type="component" value="Chromosome 1"/>
</dbReference>
<keyword evidence="3" id="KW-1185">Reference proteome</keyword>
<protein>
    <submittedName>
        <fullName evidence="2">Uncharacterized protein</fullName>
    </submittedName>
</protein>
<organism evidence="2 3">
    <name type="scientific">Deinococcus radiodurans (strain ATCC 13939 / DSM 20539 / JCM 16871 / CCUG 27074 / LMG 4051 / NBRC 15346 / NCIMB 9279 / VKM B-1422 / R1)</name>
    <dbReference type="NCBI Taxonomy" id="243230"/>
    <lineage>
        <taxon>Bacteria</taxon>
        <taxon>Thermotogati</taxon>
        <taxon>Deinococcota</taxon>
        <taxon>Deinococci</taxon>
        <taxon>Deinococcales</taxon>
        <taxon>Deinococcaceae</taxon>
        <taxon>Deinococcus</taxon>
    </lineage>
</organism>
<evidence type="ECO:0000256" key="1">
    <source>
        <dbReference type="SAM" id="MobiDB-lite"/>
    </source>
</evidence>
<evidence type="ECO:0000313" key="3">
    <source>
        <dbReference type="Proteomes" id="UP000002524"/>
    </source>
</evidence>
<dbReference type="EnsemblBacteria" id="AAF11594">
    <property type="protein sequence ID" value="AAF11594"/>
    <property type="gene ID" value="DR_2037"/>
</dbReference>
<feature type="region of interest" description="Disordered" evidence="1">
    <location>
        <begin position="1"/>
        <end position="35"/>
    </location>
</feature>
<gene>
    <name evidence="2" type="ordered locus">DR_2037</name>
</gene>
<reference evidence="2 3" key="1">
    <citation type="journal article" date="1999" name="Science">
        <title>Genome sequence of the radioresistant bacterium Deinococcus radiodurans R1.</title>
        <authorList>
            <person name="White O."/>
            <person name="Eisen J.A."/>
            <person name="Heidelberg J.F."/>
            <person name="Hickey E.K."/>
            <person name="Peterson J.D."/>
            <person name="Dodson R.J."/>
            <person name="Haft D.H."/>
            <person name="Gwinn M.L."/>
            <person name="Nelson W.C."/>
            <person name="Richardson D.L."/>
            <person name="Moffat K.S."/>
            <person name="Qin H."/>
            <person name="Jiang L."/>
            <person name="Pamphile W."/>
            <person name="Crosby M."/>
            <person name="Shen M."/>
            <person name="Vamathevan J.J."/>
            <person name="Lam P."/>
            <person name="McDonald L."/>
            <person name="Utterback T."/>
            <person name="Zalewski C."/>
            <person name="Makarova K.S."/>
            <person name="Aravind L."/>
            <person name="Daly M.J."/>
            <person name="Minton K.W."/>
            <person name="Fleischmann R.D."/>
            <person name="Ketchum K.A."/>
            <person name="Nelson K.E."/>
            <person name="Salzberg S."/>
            <person name="Smith H.O."/>
            <person name="Venter J.C."/>
            <person name="Fraser C.M."/>
        </authorList>
    </citation>
    <scope>NUCLEOTIDE SEQUENCE [LARGE SCALE GENOMIC DNA]</scope>
    <source>
        <strain evidence="3">ATCC 13939 / DSM 20539 / JCM 16871 / LMG 4051 / NBRC 15346 / NCIMB 9279 / R1 / VKM B-1422</strain>
    </source>
</reference>
<proteinExistence type="predicted"/>
<feature type="compositionally biased region" description="Basic and acidic residues" evidence="1">
    <location>
        <begin position="13"/>
        <end position="29"/>
    </location>
</feature>
<accession>Q9RST6</accession>
<dbReference type="KEGG" id="dra:DR_2037"/>
<name>Q9RST6_DEIRA</name>
<dbReference type="AlphaFoldDB" id="Q9RST6"/>
<evidence type="ECO:0000313" key="2">
    <source>
        <dbReference type="EMBL" id="AAF11594.1"/>
    </source>
</evidence>